<evidence type="ECO:0000313" key="1">
    <source>
        <dbReference type="EMBL" id="AGK58132.1"/>
    </source>
</evidence>
<protein>
    <submittedName>
        <fullName evidence="1">PRC-barrel domain-containing protein</fullName>
    </submittedName>
</protein>
<dbReference type="KEGG" id="hdt:HYPDE_32293"/>
<organism evidence="1 2">
    <name type="scientific">Hyphomicrobium denitrificans 1NES1</name>
    <dbReference type="NCBI Taxonomy" id="670307"/>
    <lineage>
        <taxon>Bacteria</taxon>
        <taxon>Pseudomonadati</taxon>
        <taxon>Pseudomonadota</taxon>
        <taxon>Alphaproteobacteria</taxon>
        <taxon>Hyphomicrobiales</taxon>
        <taxon>Hyphomicrobiaceae</taxon>
        <taxon>Hyphomicrobium</taxon>
    </lineage>
</organism>
<dbReference type="SUPFAM" id="SSF50346">
    <property type="entry name" value="PRC-barrel domain"/>
    <property type="match status" value="1"/>
</dbReference>
<evidence type="ECO:0000313" key="2">
    <source>
        <dbReference type="Proteomes" id="UP000005952"/>
    </source>
</evidence>
<name>N0B7A8_9HYPH</name>
<dbReference type="eggNOG" id="COG3861">
    <property type="taxonomic scope" value="Bacteria"/>
</dbReference>
<dbReference type="Proteomes" id="UP000005952">
    <property type="component" value="Chromosome"/>
</dbReference>
<accession>N0B7A8</accession>
<dbReference type="InterPro" id="IPR011033">
    <property type="entry name" value="PRC_barrel-like_sf"/>
</dbReference>
<proteinExistence type="predicted"/>
<dbReference type="EMBL" id="CP005587">
    <property type="protein sequence ID" value="AGK58132.1"/>
    <property type="molecule type" value="Genomic_DNA"/>
</dbReference>
<reference evidence="1 2" key="1">
    <citation type="journal article" date="2013" name="Genome Announc.">
        <title>Genome sequences for three denitrifying bacterial strains isolated from a uranium- and nitrate-contaminated subsurface environment.</title>
        <authorList>
            <person name="Venkatramanan R."/>
            <person name="Prakash O."/>
            <person name="Woyke T."/>
            <person name="Chain P."/>
            <person name="Goodwin L.A."/>
            <person name="Watson D."/>
            <person name="Brooks S."/>
            <person name="Kostka J.E."/>
            <person name="Green S.J."/>
        </authorList>
    </citation>
    <scope>NUCLEOTIDE SEQUENCE [LARGE SCALE GENOMIC DNA]</scope>
    <source>
        <strain evidence="1 2">1NES1</strain>
    </source>
</reference>
<sequence>MTGLTEEQLKMSPDLDPLSLRNREIEQRLHANYGAPGYWDLETRHN</sequence>
<dbReference type="HOGENOM" id="CLU_3184644_0_0_5"/>
<gene>
    <name evidence="1" type="ORF">HYPDE_32293</name>
</gene>
<dbReference type="AlphaFoldDB" id="N0B7A8"/>
<keyword evidence="2" id="KW-1185">Reference proteome</keyword>